<keyword evidence="2" id="KW-1185">Reference proteome</keyword>
<dbReference type="EMBL" id="BMAU01021423">
    <property type="protein sequence ID" value="GFY34424.1"/>
    <property type="molecule type" value="Genomic_DNA"/>
</dbReference>
<sequence>MYTHEEYCEVVLLYGQYNRNKSERRQDFMPFNFPIEDIHLIIQLPALINACIKLGVVIDVFPYLVPHLQRILAEDVLGYALAHSESSVRDINKACS</sequence>
<evidence type="ECO:0000313" key="1">
    <source>
        <dbReference type="EMBL" id="GFY34424.1"/>
    </source>
</evidence>
<proteinExistence type="predicted"/>
<comment type="caution">
    <text evidence="1">The sequence shown here is derived from an EMBL/GenBank/DDBJ whole genome shotgun (WGS) entry which is preliminary data.</text>
</comment>
<evidence type="ECO:0000313" key="2">
    <source>
        <dbReference type="Proteomes" id="UP000887159"/>
    </source>
</evidence>
<organism evidence="1 2">
    <name type="scientific">Trichonephila clavipes</name>
    <name type="common">Golden silk orbweaver</name>
    <name type="synonym">Nephila clavipes</name>
    <dbReference type="NCBI Taxonomy" id="2585209"/>
    <lineage>
        <taxon>Eukaryota</taxon>
        <taxon>Metazoa</taxon>
        <taxon>Ecdysozoa</taxon>
        <taxon>Arthropoda</taxon>
        <taxon>Chelicerata</taxon>
        <taxon>Arachnida</taxon>
        <taxon>Araneae</taxon>
        <taxon>Araneomorphae</taxon>
        <taxon>Entelegynae</taxon>
        <taxon>Araneoidea</taxon>
        <taxon>Nephilidae</taxon>
        <taxon>Trichonephila</taxon>
    </lineage>
</organism>
<dbReference type="AlphaFoldDB" id="A0A8X6WHH8"/>
<accession>A0A8X6WHH8</accession>
<gene>
    <name evidence="1" type="primary">NCL1_15550</name>
    <name evidence="1" type="ORF">TNCV_3978841</name>
</gene>
<dbReference type="Proteomes" id="UP000887159">
    <property type="component" value="Unassembled WGS sequence"/>
</dbReference>
<reference evidence="1" key="1">
    <citation type="submission" date="2020-08" db="EMBL/GenBank/DDBJ databases">
        <title>Multicomponent nature underlies the extraordinary mechanical properties of spider dragline silk.</title>
        <authorList>
            <person name="Kono N."/>
            <person name="Nakamura H."/>
            <person name="Mori M."/>
            <person name="Yoshida Y."/>
            <person name="Ohtoshi R."/>
            <person name="Malay A.D."/>
            <person name="Moran D.A.P."/>
            <person name="Tomita M."/>
            <person name="Numata K."/>
            <person name="Arakawa K."/>
        </authorList>
    </citation>
    <scope>NUCLEOTIDE SEQUENCE</scope>
</reference>
<name>A0A8X6WHH8_TRICX</name>
<protein>
    <submittedName>
        <fullName evidence="1">Uncharacterized protein</fullName>
    </submittedName>
</protein>